<dbReference type="GO" id="GO:0007156">
    <property type="term" value="P:homophilic cell adhesion via plasma membrane adhesion molecules"/>
    <property type="evidence" value="ECO:0007669"/>
    <property type="project" value="InterPro"/>
</dbReference>
<feature type="non-terminal residue" evidence="5">
    <location>
        <position position="327"/>
    </location>
</feature>
<reference evidence="5" key="2">
    <citation type="journal article" date="2021" name="Genome Biol. Evol.">
        <title>Developing a high-quality reference genome for a parasitic bivalve with doubly uniparental inheritance (Bivalvia: Unionida).</title>
        <authorList>
            <person name="Smith C.H."/>
        </authorList>
    </citation>
    <scope>NUCLEOTIDE SEQUENCE</scope>
    <source>
        <strain evidence="5">CHS0354</strain>
        <tissue evidence="5">Mantle</tissue>
    </source>
</reference>
<keyword evidence="2" id="KW-0472">Membrane</keyword>
<organism evidence="5 6">
    <name type="scientific">Potamilus streckersoni</name>
    <dbReference type="NCBI Taxonomy" id="2493646"/>
    <lineage>
        <taxon>Eukaryota</taxon>
        <taxon>Metazoa</taxon>
        <taxon>Spiralia</taxon>
        <taxon>Lophotrochozoa</taxon>
        <taxon>Mollusca</taxon>
        <taxon>Bivalvia</taxon>
        <taxon>Autobranchia</taxon>
        <taxon>Heteroconchia</taxon>
        <taxon>Palaeoheterodonta</taxon>
        <taxon>Unionida</taxon>
        <taxon>Unionoidea</taxon>
        <taxon>Unionidae</taxon>
        <taxon>Ambleminae</taxon>
        <taxon>Lampsilini</taxon>
        <taxon>Potamilus</taxon>
    </lineage>
</organism>
<dbReference type="Proteomes" id="UP001195483">
    <property type="component" value="Unassembled WGS sequence"/>
</dbReference>
<comment type="caution">
    <text evidence="5">The sequence shown here is derived from an EMBL/GenBank/DDBJ whole genome shotgun (WGS) entry which is preliminary data.</text>
</comment>
<keyword evidence="1" id="KW-0812">Transmembrane</keyword>
<dbReference type="GO" id="GO:0005509">
    <property type="term" value="F:calcium ion binding"/>
    <property type="evidence" value="ECO:0007669"/>
    <property type="project" value="UniProtKB-UniRule"/>
</dbReference>
<gene>
    <name evidence="5" type="ORF">CHS0354_023113</name>
</gene>
<feature type="domain" description="Cadherin" evidence="4">
    <location>
        <begin position="68"/>
        <end position="175"/>
    </location>
</feature>
<proteinExistence type="predicted"/>
<evidence type="ECO:0000313" key="5">
    <source>
        <dbReference type="EMBL" id="KAK3598071.1"/>
    </source>
</evidence>
<evidence type="ECO:0000259" key="4">
    <source>
        <dbReference type="PROSITE" id="PS50268"/>
    </source>
</evidence>
<feature type="domain" description="Cadherin" evidence="4">
    <location>
        <begin position="176"/>
        <end position="272"/>
    </location>
</feature>
<dbReference type="PANTHER" id="PTHR24026:SF126">
    <property type="entry name" value="PROTOCADHERIN FAT 4"/>
    <property type="match status" value="1"/>
</dbReference>
<reference evidence="5" key="1">
    <citation type="journal article" date="2021" name="Genome Biol. Evol.">
        <title>A High-Quality Reference Genome for a Parasitic Bivalve with Doubly Uniparental Inheritance (Bivalvia: Unionida).</title>
        <authorList>
            <person name="Smith C.H."/>
        </authorList>
    </citation>
    <scope>NUCLEOTIDE SEQUENCE</scope>
    <source>
        <strain evidence="5">CHS0354</strain>
    </source>
</reference>
<evidence type="ECO:0000256" key="2">
    <source>
        <dbReference type="ARBA" id="ARBA00022989"/>
    </source>
</evidence>
<reference evidence="5" key="3">
    <citation type="submission" date="2023-05" db="EMBL/GenBank/DDBJ databases">
        <authorList>
            <person name="Smith C.H."/>
        </authorList>
    </citation>
    <scope>NUCLEOTIDE SEQUENCE</scope>
    <source>
        <strain evidence="5">CHS0354</strain>
        <tissue evidence="5">Mantle</tissue>
    </source>
</reference>
<dbReference type="InterPro" id="IPR015919">
    <property type="entry name" value="Cadherin-like_sf"/>
</dbReference>
<evidence type="ECO:0000313" key="6">
    <source>
        <dbReference type="Proteomes" id="UP001195483"/>
    </source>
</evidence>
<keyword evidence="3" id="KW-0106">Calcium</keyword>
<accession>A0AAE0STZ2</accession>
<dbReference type="CDD" id="cd11304">
    <property type="entry name" value="Cadherin_repeat"/>
    <property type="match status" value="2"/>
</dbReference>
<dbReference type="PROSITE" id="PS50268">
    <property type="entry name" value="CADHERIN_2"/>
    <property type="match status" value="2"/>
</dbReference>
<dbReference type="EMBL" id="JAEAOA010001401">
    <property type="protein sequence ID" value="KAK3598071.1"/>
    <property type="molecule type" value="Genomic_DNA"/>
</dbReference>
<dbReference type="Gene3D" id="2.60.40.60">
    <property type="entry name" value="Cadherins"/>
    <property type="match status" value="3"/>
</dbReference>
<evidence type="ECO:0000256" key="3">
    <source>
        <dbReference type="PROSITE-ProRule" id="PRU00043"/>
    </source>
</evidence>
<dbReference type="AlphaFoldDB" id="A0AAE0STZ2"/>
<protein>
    <recommendedName>
        <fullName evidence="4">Cadherin domain-containing protein</fullName>
    </recommendedName>
</protein>
<dbReference type="InterPro" id="IPR002126">
    <property type="entry name" value="Cadherin-like_dom"/>
</dbReference>
<dbReference type="SUPFAM" id="SSF49313">
    <property type="entry name" value="Cadherin-like"/>
    <property type="match status" value="3"/>
</dbReference>
<dbReference type="PANTHER" id="PTHR24026">
    <property type="entry name" value="FAT ATYPICAL CADHERIN-RELATED"/>
    <property type="match status" value="1"/>
</dbReference>
<evidence type="ECO:0000256" key="1">
    <source>
        <dbReference type="ARBA" id="ARBA00022692"/>
    </source>
</evidence>
<keyword evidence="6" id="KW-1185">Reference proteome</keyword>
<dbReference type="GO" id="GO:0005886">
    <property type="term" value="C:plasma membrane"/>
    <property type="evidence" value="ECO:0007669"/>
    <property type="project" value="UniProtKB-SubCell"/>
</dbReference>
<sequence length="327" mass="35419">MDRCNRNFVLESDDNVYIYIILEEVKALQTLTTAVGYHCLVFTIQDVCLNTDTGRLCIFIHNDPPSVTCSPNTASVLESTTLQTSIITLTTSDANGDTVICSLTRTNPTGSQFSLQKDPLTGGELKMYMIYTKANPNFRMATVDTYTVYITCTDDKNSTSVECKVRILPSQPPVFTNIPTLVTMSTSNVSPDTVIDVSVTDPDSSTFTYSITCVPSNCPFTIFNTGHIQLNKDLSDHTVGGYDVYVTVTDGYNTVSSTLSVTISGINVAPKFTNLPLANILVVPENTAPGSSIYQVSATDINKDKLTYSMTSSPGTGTSYFTIDSSS</sequence>
<name>A0AAE0STZ2_9BIVA</name>
<keyword evidence="2" id="KW-1133">Transmembrane helix</keyword>